<sequence length="108" mass="12900">MSELDFLLKKRKNIEENKNVEEVKNETKENVNNNNTDKIKNEMKKFLERDPKIGVWSYPAFLVLQYLYHTIPGFKMSRVAKEALERGLKEMYPELFEIAVKITEEKFK</sequence>
<dbReference type="KEGG" id="scas:SACC_32210"/>
<name>A0AAQ4CWM3_9CREN</name>
<keyword evidence="2" id="KW-1185">Reference proteome</keyword>
<evidence type="ECO:0000313" key="2">
    <source>
        <dbReference type="Proteomes" id="UP001319921"/>
    </source>
</evidence>
<proteinExistence type="predicted"/>
<evidence type="ECO:0000313" key="1">
    <source>
        <dbReference type="EMBL" id="BDC00205.1"/>
    </source>
</evidence>
<protein>
    <submittedName>
        <fullName evidence="1">Uncharacterized protein</fullName>
    </submittedName>
</protein>
<dbReference type="Proteomes" id="UP001319921">
    <property type="component" value="Chromosome"/>
</dbReference>
<reference evidence="1 2" key="1">
    <citation type="journal article" date="2022" name="Microbiol. Resour. Announc.">
        <title>Complete Genome Sequence of the Hyperthermophilic and Acidophilic Archaeon Saccharolobus caldissimus Strain HS-3T.</title>
        <authorList>
            <person name="Sakai H.D."/>
            <person name="Kurosawa N."/>
        </authorList>
    </citation>
    <scope>NUCLEOTIDE SEQUENCE [LARGE SCALE GENOMIC DNA]</scope>
    <source>
        <strain evidence="1 2">JCM32116</strain>
    </source>
</reference>
<gene>
    <name evidence="1" type="ORF">SACC_32210</name>
</gene>
<dbReference type="AlphaFoldDB" id="A0AAQ4CWM3"/>
<accession>A0AAQ4CWM3</accession>
<dbReference type="EMBL" id="AP025226">
    <property type="protein sequence ID" value="BDC00205.1"/>
    <property type="molecule type" value="Genomic_DNA"/>
</dbReference>
<dbReference type="GeneID" id="68867943"/>
<organism evidence="1 2">
    <name type="scientific">Saccharolobus caldissimus</name>
    <dbReference type="NCBI Taxonomy" id="1702097"/>
    <lineage>
        <taxon>Archaea</taxon>
        <taxon>Thermoproteota</taxon>
        <taxon>Thermoprotei</taxon>
        <taxon>Sulfolobales</taxon>
        <taxon>Sulfolobaceae</taxon>
        <taxon>Saccharolobus</taxon>
    </lineage>
</organism>
<dbReference type="RefSeq" id="WP_229570933.1">
    <property type="nucleotide sequence ID" value="NZ_AP025226.1"/>
</dbReference>